<evidence type="ECO:0000313" key="1">
    <source>
        <dbReference type="EMBL" id="KHG24731.1"/>
    </source>
</evidence>
<gene>
    <name evidence="1" type="ORF">F383_31514</name>
</gene>
<name>A0A0B0PMU0_GOSAR</name>
<organism evidence="1 2">
    <name type="scientific">Gossypium arboreum</name>
    <name type="common">Tree cotton</name>
    <name type="synonym">Gossypium nanking</name>
    <dbReference type="NCBI Taxonomy" id="29729"/>
    <lineage>
        <taxon>Eukaryota</taxon>
        <taxon>Viridiplantae</taxon>
        <taxon>Streptophyta</taxon>
        <taxon>Embryophyta</taxon>
        <taxon>Tracheophyta</taxon>
        <taxon>Spermatophyta</taxon>
        <taxon>Magnoliopsida</taxon>
        <taxon>eudicotyledons</taxon>
        <taxon>Gunneridae</taxon>
        <taxon>Pentapetalae</taxon>
        <taxon>rosids</taxon>
        <taxon>malvids</taxon>
        <taxon>Malvales</taxon>
        <taxon>Malvaceae</taxon>
        <taxon>Malvoideae</taxon>
        <taxon>Gossypium</taxon>
    </lineage>
</organism>
<keyword evidence="2" id="KW-1185">Reference proteome</keyword>
<dbReference type="EMBL" id="KN429888">
    <property type="protein sequence ID" value="KHG24731.1"/>
    <property type="molecule type" value="Genomic_DNA"/>
</dbReference>
<reference evidence="2" key="1">
    <citation type="submission" date="2014-09" db="EMBL/GenBank/DDBJ databases">
        <authorList>
            <person name="Mudge J."/>
            <person name="Ramaraj T."/>
            <person name="Lindquist I.E."/>
            <person name="Bharti A.K."/>
            <person name="Sundararajan A."/>
            <person name="Cameron C.T."/>
            <person name="Woodward J.E."/>
            <person name="May G.D."/>
            <person name="Brubaker C."/>
            <person name="Broadhvest J."/>
            <person name="Wilkins T.A."/>
        </authorList>
    </citation>
    <scope>NUCLEOTIDE SEQUENCE</scope>
    <source>
        <strain evidence="2">cv. AKA8401</strain>
    </source>
</reference>
<dbReference type="Proteomes" id="UP000032142">
    <property type="component" value="Unassembled WGS sequence"/>
</dbReference>
<dbReference type="AlphaFoldDB" id="A0A0B0PMU0"/>
<protein>
    <submittedName>
        <fullName evidence="1">Uncharacterized protein</fullName>
    </submittedName>
</protein>
<evidence type="ECO:0000313" key="2">
    <source>
        <dbReference type="Proteomes" id="UP000032142"/>
    </source>
</evidence>
<sequence>MKIDSSRFIYIAYSLFDSIPMNYGDFSHSRHCSWQHLFLR</sequence>
<proteinExistence type="predicted"/>
<accession>A0A0B0PMU0</accession>